<dbReference type="GO" id="GO:0030894">
    <property type="term" value="C:replisome"/>
    <property type="evidence" value="ECO:0007669"/>
    <property type="project" value="TreeGrafter"/>
</dbReference>
<evidence type="ECO:0000256" key="6">
    <source>
        <dbReference type="ARBA" id="ARBA00023125"/>
    </source>
</evidence>
<evidence type="ECO:0000256" key="7">
    <source>
        <dbReference type="ARBA" id="ARBA00023235"/>
    </source>
</evidence>
<dbReference type="Pfam" id="PF00271">
    <property type="entry name" value="Helicase_C"/>
    <property type="match status" value="1"/>
</dbReference>
<dbReference type="AlphaFoldDB" id="A0A3B0S8E8"/>
<keyword evidence="3" id="KW-0378">Hydrolase</keyword>
<evidence type="ECO:0000256" key="8">
    <source>
        <dbReference type="ARBA" id="ARBA00034617"/>
    </source>
</evidence>
<gene>
    <name evidence="12" type="ORF">MNBD_ACTINO02-3221</name>
</gene>
<sequence>NESFQRNGCGVGGGCTTGYSRPMMDQPDPVALLHDLTANPAAMFRPGQLDAIDAVTASGGRALVVQRTGWGKSAVYFIATRILRSRGAGPTVIVSPLLALMRNQVEAAARLNLTARTVNSSNRDDWAEVFAAIDHNEVDLLLISPERLNNPKFRTDILPDLLNRLGLLVIDEAHCISDWGHDFRPDYRRLQRIVEALPATTPVLATTATANNRVVADIEEQLGSDLVVIRGTLDRPSLRLQVINMPDKAERMAWLAKTIPLLPGAGIIYTLTITDAKRVARFLKRKRIDAEAYTGQSETEDRLDIEQRLSSNELKVVVATSALAMGYDNPHIQFVIHFQVPGSPIAYYQQVGRAGRAVDEAYGVALSGAEDVRIQDYFIETAFPTEEITTTILDVLGSGDGLTRAALAPNVNMQPSRLDATLKLLEIEDAVYRDGSRWFRSTTDWTYPRERVASVNAHRREEQEAMVRYVATDTCLMAFLRAELDDDSARCGRCANCVGDPLDPTVDRVLTAE</sequence>
<comment type="catalytic activity">
    <reaction evidence="8">
        <text>Couples ATP hydrolysis with the unwinding of duplex DNA by translocating in the 3'-5' direction.</text>
        <dbReference type="EC" id="5.6.2.4"/>
    </reaction>
</comment>
<dbReference type="InterPro" id="IPR014001">
    <property type="entry name" value="Helicase_ATP-bd"/>
</dbReference>
<feature type="domain" description="Helicase C-terminal" evidence="11">
    <location>
        <begin position="254"/>
        <end position="396"/>
    </location>
</feature>
<evidence type="ECO:0000256" key="3">
    <source>
        <dbReference type="ARBA" id="ARBA00022801"/>
    </source>
</evidence>
<dbReference type="GO" id="GO:0005737">
    <property type="term" value="C:cytoplasm"/>
    <property type="evidence" value="ECO:0007669"/>
    <property type="project" value="TreeGrafter"/>
</dbReference>
<dbReference type="GO" id="GO:0006310">
    <property type="term" value="P:DNA recombination"/>
    <property type="evidence" value="ECO:0007669"/>
    <property type="project" value="InterPro"/>
</dbReference>
<dbReference type="SMART" id="SM00487">
    <property type="entry name" value="DEXDc"/>
    <property type="match status" value="1"/>
</dbReference>
<dbReference type="InterPro" id="IPR027417">
    <property type="entry name" value="P-loop_NTPase"/>
</dbReference>
<evidence type="ECO:0000256" key="9">
    <source>
        <dbReference type="ARBA" id="ARBA00034808"/>
    </source>
</evidence>
<keyword evidence="7" id="KW-0413">Isomerase</keyword>
<dbReference type="Pfam" id="PF00270">
    <property type="entry name" value="DEAD"/>
    <property type="match status" value="1"/>
</dbReference>
<dbReference type="PROSITE" id="PS51192">
    <property type="entry name" value="HELICASE_ATP_BIND_1"/>
    <property type="match status" value="1"/>
</dbReference>
<evidence type="ECO:0000256" key="5">
    <source>
        <dbReference type="ARBA" id="ARBA00022840"/>
    </source>
</evidence>
<dbReference type="EMBL" id="UOEK01000208">
    <property type="protein sequence ID" value="VAW01288.1"/>
    <property type="molecule type" value="Genomic_DNA"/>
</dbReference>
<keyword evidence="6" id="KW-0238">DNA-binding</keyword>
<dbReference type="GO" id="GO:0006281">
    <property type="term" value="P:DNA repair"/>
    <property type="evidence" value="ECO:0007669"/>
    <property type="project" value="TreeGrafter"/>
</dbReference>
<keyword evidence="4 12" id="KW-0347">Helicase</keyword>
<dbReference type="GO" id="GO:0016787">
    <property type="term" value="F:hydrolase activity"/>
    <property type="evidence" value="ECO:0007669"/>
    <property type="project" value="UniProtKB-KW"/>
</dbReference>
<evidence type="ECO:0000259" key="11">
    <source>
        <dbReference type="PROSITE" id="PS51194"/>
    </source>
</evidence>
<dbReference type="PANTHER" id="PTHR13710">
    <property type="entry name" value="DNA HELICASE RECQ FAMILY MEMBER"/>
    <property type="match status" value="1"/>
</dbReference>
<protein>
    <recommendedName>
        <fullName evidence="9">DNA 3'-5' helicase</fullName>
        <ecNumber evidence="9">5.6.2.4</ecNumber>
    </recommendedName>
</protein>
<keyword evidence="5" id="KW-0067">ATP-binding</keyword>
<dbReference type="SUPFAM" id="SSF52540">
    <property type="entry name" value="P-loop containing nucleoside triphosphate hydrolases"/>
    <property type="match status" value="1"/>
</dbReference>
<dbReference type="NCBIfam" id="TIGR00614">
    <property type="entry name" value="recQ_fam"/>
    <property type="match status" value="1"/>
</dbReference>
<dbReference type="EC" id="5.6.2.4" evidence="9"/>
<evidence type="ECO:0000256" key="4">
    <source>
        <dbReference type="ARBA" id="ARBA00022806"/>
    </source>
</evidence>
<dbReference type="PROSITE" id="PS00690">
    <property type="entry name" value="DEAH_ATP_HELICASE"/>
    <property type="match status" value="1"/>
</dbReference>
<dbReference type="Gene3D" id="3.40.50.300">
    <property type="entry name" value="P-loop containing nucleotide triphosphate hydrolases"/>
    <property type="match status" value="2"/>
</dbReference>
<dbReference type="InterPro" id="IPR011545">
    <property type="entry name" value="DEAD/DEAH_box_helicase_dom"/>
</dbReference>
<dbReference type="PROSITE" id="PS51194">
    <property type="entry name" value="HELICASE_CTER"/>
    <property type="match status" value="1"/>
</dbReference>
<evidence type="ECO:0000256" key="1">
    <source>
        <dbReference type="ARBA" id="ARBA00005446"/>
    </source>
</evidence>
<dbReference type="GO" id="GO:0003677">
    <property type="term" value="F:DNA binding"/>
    <property type="evidence" value="ECO:0007669"/>
    <property type="project" value="UniProtKB-KW"/>
</dbReference>
<feature type="non-terminal residue" evidence="12">
    <location>
        <position position="513"/>
    </location>
</feature>
<evidence type="ECO:0000259" key="10">
    <source>
        <dbReference type="PROSITE" id="PS51192"/>
    </source>
</evidence>
<dbReference type="InterPro" id="IPR002464">
    <property type="entry name" value="DNA/RNA_helicase_DEAH_CS"/>
</dbReference>
<dbReference type="InterPro" id="IPR004589">
    <property type="entry name" value="DNA_helicase_ATP-dep_RecQ"/>
</dbReference>
<dbReference type="GO" id="GO:0009378">
    <property type="term" value="F:four-way junction helicase activity"/>
    <property type="evidence" value="ECO:0007669"/>
    <property type="project" value="TreeGrafter"/>
</dbReference>
<comment type="similarity">
    <text evidence="1">Belongs to the helicase family. RecQ subfamily.</text>
</comment>
<dbReference type="GO" id="GO:0005524">
    <property type="term" value="F:ATP binding"/>
    <property type="evidence" value="ECO:0007669"/>
    <property type="project" value="UniProtKB-KW"/>
</dbReference>
<keyword evidence="2" id="KW-0547">Nucleotide-binding</keyword>
<dbReference type="GO" id="GO:0043590">
    <property type="term" value="C:bacterial nucleoid"/>
    <property type="evidence" value="ECO:0007669"/>
    <property type="project" value="TreeGrafter"/>
</dbReference>
<dbReference type="PANTHER" id="PTHR13710:SF105">
    <property type="entry name" value="ATP-DEPENDENT DNA HELICASE Q1"/>
    <property type="match status" value="1"/>
</dbReference>
<feature type="domain" description="Helicase ATP-binding" evidence="10">
    <location>
        <begin position="53"/>
        <end position="228"/>
    </location>
</feature>
<proteinExistence type="inferred from homology"/>
<organism evidence="12">
    <name type="scientific">hydrothermal vent metagenome</name>
    <dbReference type="NCBI Taxonomy" id="652676"/>
    <lineage>
        <taxon>unclassified sequences</taxon>
        <taxon>metagenomes</taxon>
        <taxon>ecological metagenomes</taxon>
    </lineage>
</organism>
<dbReference type="InterPro" id="IPR001650">
    <property type="entry name" value="Helicase_C-like"/>
</dbReference>
<evidence type="ECO:0000256" key="2">
    <source>
        <dbReference type="ARBA" id="ARBA00022741"/>
    </source>
</evidence>
<accession>A0A3B0S8E8</accession>
<dbReference type="SMART" id="SM00490">
    <property type="entry name" value="HELICc"/>
    <property type="match status" value="1"/>
</dbReference>
<reference evidence="12" key="1">
    <citation type="submission" date="2018-06" db="EMBL/GenBank/DDBJ databases">
        <authorList>
            <person name="Zhirakovskaya E."/>
        </authorList>
    </citation>
    <scope>NUCLEOTIDE SEQUENCE</scope>
</reference>
<name>A0A3B0S8E8_9ZZZZ</name>
<feature type="non-terminal residue" evidence="12">
    <location>
        <position position="1"/>
    </location>
</feature>
<evidence type="ECO:0000313" key="12">
    <source>
        <dbReference type="EMBL" id="VAW01288.1"/>
    </source>
</evidence>
<dbReference type="GO" id="GO:0043138">
    <property type="term" value="F:3'-5' DNA helicase activity"/>
    <property type="evidence" value="ECO:0007669"/>
    <property type="project" value="UniProtKB-EC"/>
</dbReference>